<dbReference type="CDD" id="cd01389">
    <property type="entry name" value="HMG-box_ROX1-like"/>
    <property type="match status" value="1"/>
</dbReference>
<dbReference type="EMBL" id="ML119052">
    <property type="protein sequence ID" value="ROT41700.1"/>
    <property type="molecule type" value="Genomic_DNA"/>
</dbReference>
<dbReference type="GO" id="GO:0000122">
    <property type="term" value="P:negative regulation of transcription by RNA polymerase II"/>
    <property type="evidence" value="ECO:0007669"/>
    <property type="project" value="TreeGrafter"/>
</dbReference>
<dbReference type="SUPFAM" id="SSF47095">
    <property type="entry name" value="HMG-box"/>
    <property type="match status" value="1"/>
</dbReference>
<dbReference type="Pfam" id="PF00505">
    <property type="entry name" value="HMG_box"/>
    <property type="match status" value="1"/>
</dbReference>
<dbReference type="AlphaFoldDB" id="A0A3N2Q4K0"/>
<name>A0A3N2Q4K0_SODAK</name>
<dbReference type="PANTHER" id="PTHR10270">
    <property type="entry name" value="SOX TRANSCRIPTION FACTOR"/>
    <property type="match status" value="1"/>
</dbReference>
<dbReference type="GO" id="GO:0030154">
    <property type="term" value="P:cell differentiation"/>
    <property type="evidence" value="ECO:0007669"/>
    <property type="project" value="TreeGrafter"/>
</dbReference>
<keyword evidence="8" id="KW-1185">Reference proteome</keyword>
<evidence type="ECO:0000256" key="3">
    <source>
        <dbReference type="ARBA" id="ARBA00023163"/>
    </source>
</evidence>
<evidence type="ECO:0000256" key="5">
    <source>
        <dbReference type="SAM" id="MobiDB-lite"/>
    </source>
</evidence>
<dbReference type="PROSITE" id="PS50118">
    <property type="entry name" value="HMG_BOX_2"/>
    <property type="match status" value="1"/>
</dbReference>
<feature type="domain" description="HMG box" evidence="6">
    <location>
        <begin position="136"/>
        <end position="204"/>
    </location>
</feature>
<protein>
    <submittedName>
        <fullName evidence="7">1 protein carrying HMG-box</fullName>
    </submittedName>
</protein>
<keyword evidence="1" id="KW-0805">Transcription regulation</keyword>
<dbReference type="FunFam" id="1.10.30.10:FF:000041">
    <property type="entry name" value="HMG box family protein"/>
    <property type="match status" value="1"/>
</dbReference>
<dbReference type="OrthoDB" id="6247875at2759"/>
<keyword evidence="3" id="KW-0804">Transcription</keyword>
<evidence type="ECO:0000256" key="1">
    <source>
        <dbReference type="ARBA" id="ARBA00023015"/>
    </source>
</evidence>
<proteinExistence type="predicted"/>
<keyword evidence="2 4" id="KW-0238">DNA-binding</keyword>
<organism evidence="7 8">
    <name type="scientific">Sodiomyces alkalinus (strain CBS 110278 / VKM F-3762 / F11)</name>
    <name type="common">Alkaliphilic filamentous fungus</name>
    <dbReference type="NCBI Taxonomy" id="1314773"/>
    <lineage>
        <taxon>Eukaryota</taxon>
        <taxon>Fungi</taxon>
        <taxon>Dikarya</taxon>
        <taxon>Ascomycota</taxon>
        <taxon>Pezizomycotina</taxon>
        <taxon>Sordariomycetes</taxon>
        <taxon>Hypocreomycetidae</taxon>
        <taxon>Glomerellales</taxon>
        <taxon>Plectosphaerellaceae</taxon>
        <taxon>Sodiomyces</taxon>
    </lineage>
</organism>
<reference evidence="7 8" key="1">
    <citation type="journal article" date="2018" name="Mol. Ecol.">
        <title>The obligate alkalophilic soda-lake fungus Sodiomyces alkalinus has shifted to a protein diet.</title>
        <authorList>
            <person name="Grum-Grzhimaylo A.A."/>
            <person name="Falkoski D.L."/>
            <person name="van den Heuvel J."/>
            <person name="Valero-Jimenez C.A."/>
            <person name="Min B."/>
            <person name="Choi I.G."/>
            <person name="Lipzen A."/>
            <person name="Daum C.G."/>
            <person name="Aanen D.K."/>
            <person name="Tsang A."/>
            <person name="Henrissat B."/>
            <person name="Bilanenko E.N."/>
            <person name="de Vries R.P."/>
            <person name="van Kan J.A.L."/>
            <person name="Grigoriev I.V."/>
            <person name="Debets A.J.M."/>
        </authorList>
    </citation>
    <scope>NUCLEOTIDE SEQUENCE [LARGE SCALE GENOMIC DNA]</scope>
    <source>
        <strain evidence="7 8">F11</strain>
    </source>
</reference>
<gene>
    <name evidence="7" type="ORF">SODALDRAFT_331470</name>
</gene>
<dbReference type="GO" id="GO:0000978">
    <property type="term" value="F:RNA polymerase II cis-regulatory region sequence-specific DNA binding"/>
    <property type="evidence" value="ECO:0007669"/>
    <property type="project" value="TreeGrafter"/>
</dbReference>
<evidence type="ECO:0000256" key="2">
    <source>
        <dbReference type="ARBA" id="ARBA00023125"/>
    </source>
</evidence>
<dbReference type="SMART" id="SM00398">
    <property type="entry name" value="HMG"/>
    <property type="match status" value="1"/>
</dbReference>
<dbReference type="PANTHER" id="PTHR10270:SF161">
    <property type="entry name" value="SEX-DETERMINING REGION Y PROTEIN"/>
    <property type="match status" value="1"/>
</dbReference>
<dbReference type="STRING" id="1314773.A0A3N2Q4K0"/>
<dbReference type="GO" id="GO:0001228">
    <property type="term" value="F:DNA-binding transcription activator activity, RNA polymerase II-specific"/>
    <property type="evidence" value="ECO:0007669"/>
    <property type="project" value="TreeGrafter"/>
</dbReference>
<sequence length="225" mass="26242">MDISNLELQPQVLGTMSQPVSPAIIAIVDNILNMQFNPFQNVVVVKRSEYDMLQEGGRAWLAEHLSHTLEKDVIWVQDGTTAMERYFVGPIEEFISDNRMLINIDGRAVLVERPTGKGILDKIRGDDKSKRKPQKISRPPNAYILYRKDHHQMIKAAHPSYTNNDISKVLGSAWKNESEEVREKYHRMANEIKQDLMRAHPEYRYTPRRPHERRRRARRIQTSNT</sequence>
<feature type="region of interest" description="Disordered" evidence="5">
    <location>
        <begin position="199"/>
        <end position="225"/>
    </location>
</feature>
<accession>A0A3N2Q4K0</accession>
<feature type="compositionally biased region" description="Basic residues" evidence="5">
    <location>
        <begin position="206"/>
        <end position="219"/>
    </location>
</feature>
<evidence type="ECO:0000313" key="7">
    <source>
        <dbReference type="EMBL" id="ROT41700.1"/>
    </source>
</evidence>
<evidence type="ECO:0000313" key="8">
    <source>
        <dbReference type="Proteomes" id="UP000272025"/>
    </source>
</evidence>
<evidence type="ECO:0000259" key="6">
    <source>
        <dbReference type="PROSITE" id="PS50118"/>
    </source>
</evidence>
<dbReference type="InterPro" id="IPR036910">
    <property type="entry name" value="HMG_box_dom_sf"/>
</dbReference>
<keyword evidence="4" id="KW-0539">Nucleus</keyword>
<dbReference type="GeneID" id="39579941"/>
<dbReference type="InterPro" id="IPR009071">
    <property type="entry name" value="HMG_box_dom"/>
</dbReference>
<dbReference type="GO" id="GO:0005634">
    <property type="term" value="C:nucleus"/>
    <property type="evidence" value="ECO:0007669"/>
    <property type="project" value="UniProtKB-UniRule"/>
</dbReference>
<dbReference type="Gene3D" id="1.10.30.10">
    <property type="entry name" value="High mobility group box domain"/>
    <property type="match status" value="1"/>
</dbReference>
<dbReference type="Proteomes" id="UP000272025">
    <property type="component" value="Unassembled WGS sequence"/>
</dbReference>
<feature type="DNA-binding region" description="HMG box" evidence="4">
    <location>
        <begin position="136"/>
        <end position="204"/>
    </location>
</feature>
<evidence type="ECO:0000256" key="4">
    <source>
        <dbReference type="PROSITE-ProRule" id="PRU00267"/>
    </source>
</evidence>
<dbReference type="InterPro" id="IPR050140">
    <property type="entry name" value="SRY-related_HMG-box_TF-like"/>
</dbReference>
<dbReference type="RefSeq" id="XP_028469506.1">
    <property type="nucleotide sequence ID" value="XM_028611463.1"/>
</dbReference>